<feature type="domain" description="DUF4350" evidence="1">
    <location>
        <begin position="41"/>
        <end position="231"/>
    </location>
</feature>
<dbReference type="RefSeq" id="WP_074954609.1">
    <property type="nucleotide sequence ID" value="NZ_BJXR01000048.1"/>
</dbReference>
<keyword evidence="4" id="KW-1185">Reference proteome</keyword>
<accession>A0A511TBN1</accession>
<protein>
    <recommendedName>
        <fullName evidence="1">DUF4350 domain-containing protein</fullName>
    </recommendedName>
</protein>
<dbReference type="Proteomes" id="UP000183760">
    <property type="component" value="Unassembled WGS sequence"/>
</dbReference>
<comment type="caution">
    <text evidence="2">The sequence shown here is derived from an EMBL/GenBank/DDBJ whole genome shotgun (WGS) entry which is preliminary data.</text>
</comment>
<dbReference type="InterPro" id="IPR025646">
    <property type="entry name" value="DUF4350"/>
</dbReference>
<evidence type="ECO:0000313" key="5">
    <source>
        <dbReference type="Proteomes" id="UP000321514"/>
    </source>
</evidence>
<evidence type="ECO:0000313" key="4">
    <source>
        <dbReference type="Proteomes" id="UP000183760"/>
    </source>
</evidence>
<organism evidence="2 5">
    <name type="scientific">Myxococcus fulvus</name>
    <dbReference type="NCBI Taxonomy" id="33"/>
    <lineage>
        <taxon>Bacteria</taxon>
        <taxon>Pseudomonadati</taxon>
        <taxon>Myxococcota</taxon>
        <taxon>Myxococcia</taxon>
        <taxon>Myxococcales</taxon>
        <taxon>Cystobacterineae</taxon>
        <taxon>Myxococcaceae</taxon>
        <taxon>Myxococcus</taxon>
    </lineage>
</organism>
<name>A0A511TBN1_MYXFU</name>
<evidence type="ECO:0000313" key="2">
    <source>
        <dbReference type="EMBL" id="GEN11596.1"/>
    </source>
</evidence>
<dbReference type="STRING" id="1334629.MFUL124B02_25395"/>
<reference evidence="3 4" key="1">
    <citation type="submission" date="2016-10" db="EMBL/GenBank/DDBJ databases">
        <authorList>
            <person name="Varghese N."/>
            <person name="Submissions S."/>
        </authorList>
    </citation>
    <scope>NUCLEOTIDE SEQUENCE [LARGE SCALE GENOMIC DNA]</scope>
    <source>
        <strain evidence="3 4">DSM 16525</strain>
    </source>
</reference>
<dbReference type="Pfam" id="PF14258">
    <property type="entry name" value="DUF4350"/>
    <property type="match status" value="1"/>
</dbReference>
<gene>
    <name evidence="2" type="ORF">MFU01_66330</name>
    <name evidence="3" type="ORF">SAMN05443572_10542</name>
</gene>
<dbReference type="EMBL" id="BJXR01000048">
    <property type="protein sequence ID" value="GEN11596.1"/>
    <property type="molecule type" value="Genomic_DNA"/>
</dbReference>
<evidence type="ECO:0000259" key="1">
    <source>
        <dbReference type="Pfam" id="PF14258"/>
    </source>
</evidence>
<dbReference type="Proteomes" id="UP000321514">
    <property type="component" value="Unassembled WGS sequence"/>
</dbReference>
<dbReference type="OrthoDB" id="5489478at2"/>
<sequence>MSHAGKNARTLIVFGVLIAIALAMGLSTRADAPDSPVPSVENTGPQGARALYLFLQEGGRAVSTHLASLESLAADTRTLVLASPIGSPVTDEEVRKVEHFVEQGGTLVYLSTRELGMHQAALEKWLRLETGPLLPSSERGLSTDLADAGGTTVDVWLGAGPLRGLSTLRVSQDRGILMEHPDAIPLAGLGGAVTVWRRALGQGEIYVLAGADLLENRRIELLDNARFWNALAARGPLVIDEYHHQLAPPPPLSRGIWVFVAQVLVVSGLYAFSRGTRFGAPRPEREEKHRSALEYVRSMGWLMRRAKVEKSLLPELDTSFRQQLQERLGISPALADAEAARLLEQDGGIPASHYLDAKAELNRLLGQATVKPSDYARVARLYAHLERTVAGRQSLSRS</sequence>
<dbReference type="AlphaFoldDB" id="A0A511TBN1"/>
<reference evidence="2 5" key="2">
    <citation type="submission" date="2019-07" db="EMBL/GenBank/DDBJ databases">
        <title>Whole genome shotgun sequence of Myxococcus fulvus NBRC 100333.</title>
        <authorList>
            <person name="Hosoyama A."/>
            <person name="Uohara A."/>
            <person name="Ohji S."/>
            <person name="Ichikawa N."/>
        </authorList>
    </citation>
    <scope>NUCLEOTIDE SEQUENCE [LARGE SCALE GENOMIC DNA]</scope>
    <source>
        <strain evidence="2 5">NBRC 100333</strain>
    </source>
</reference>
<dbReference type="EMBL" id="FOIB01000005">
    <property type="protein sequence ID" value="SEU11514.1"/>
    <property type="molecule type" value="Genomic_DNA"/>
</dbReference>
<proteinExistence type="predicted"/>
<evidence type="ECO:0000313" key="3">
    <source>
        <dbReference type="EMBL" id="SEU11514.1"/>
    </source>
</evidence>